<organism evidence="1 2">
    <name type="scientific">Candidatus Thermofonsia Clade 3 bacterium</name>
    <dbReference type="NCBI Taxonomy" id="2364212"/>
    <lineage>
        <taxon>Bacteria</taxon>
        <taxon>Bacillati</taxon>
        <taxon>Chloroflexota</taxon>
        <taxon>Candidatus Thermofontia</taxon>
        <taxon>Candidatus Thermofonsia Clade 3</taxon>
    </lineage>
</organism>
<name>A0A2M8Q724_9CHLR</name>
<dbReference type="EMBL" id="PGTN01000930">
    <property type="protein sequence ID" value="PJF45601.1"/>
    <property type="molecule type" value="Genomic_DNA"/>
</dbReference>
<gene>
    <name evidence="1" type="ORF">CUN48_18055</name>
</gene>
<dbReference type="Proteomes" id="UP000230790">
    <property type="component" value="Unassembled WGS sequence"/>
</dbReference>
<proteinExistence type="predicted"/>
<accession>A0A2M8Q724</accession>
<evidence type="ECO:0000313" key="1">
    <source>
        <dbReference type="EMBL" id="PJF45601.1"/>
    </source>
</evidence>
<protein>
    <submittedName>
        <fullName evidence="1">Uncharacterized protein</fullName>
    </submittedName>
</protein>
<evidence type="ECO:0000313" key="2">
    <source>
        <dbReference type="Proteomes" id="UP000230790"/>
    </source>
</evidence>
<dbReference type="AlphaFoldDB" id="A0A2M8Q724"/>
<comment type="caution">
    <text evidence="1">The sequence shown here is derived from an EMBL/GenBank/DDBJ whole genome shotgun (WGS) entry which is preliminary data.</text>
</comment>
<reference evidence="1 2" key="1">
    <citation type="submission" date="2017-11" db="EMBL/GenBank/DDBJ databases">
        <title>Evolution of Phototrophy in the Chloroflexi Phylum Driven by Horizontal Gene Transfer.</title>
        <authorList>
            <person name="Ward L.M."/>
            <person name="Hemp J."/>
            <person name="Shih P.M."/>
            <person name="Mcglynn S.E."/>
            <person name="Fischer W."/>
        </authorList>
    </citation>
    <scope>NUCLEOTIDE SEQUENCE [LARGE SCALE GENOMIC DNA]</scope>
    <source>
        <strain evidence="1">JP3_7</strain>
    </source>
</reference>
<feature type="non-terminal residue" evidence="1">
    <location>
        <position position="96"/>
    </location>
</feature>
<sequence length="96" mass="10513">MMRWKLTLILTALVAFAWWQGRSLNAAPLAQHSLPAWGAPAPVTVDEWPSLQSEPSVAVAGERTLVAWLDSRNAAPDLYSVMWNGEQVVAEARATN</sequence>